<evidence type="ECO:0000313" key="8">
    <source>
        <dbReference type="Proteomes" id="UP001187682"/>
    </source>
</evidence>
<keyword evidence="8" id="KW-1185">Reference proteome</keyword>
<feature type="domain" description="Oxidoreductase molybdopterin-binding" evidence="5">
    <location>
        <begin position="62"/>
        <end position="225"/>
    </location>
</feature>
<evidence type="ECO:0000259" key="6">
    <source>
        <dbReference type="Pfam" id="PF03404"/>
    </source>
</evidence>
<dbReference type="InterPro" id="IPR008335">
    <property type="entry name" value="Mopterin_OxRdtase_euk"/>
</dbReference>
<keyword evidence="2" id="KW-0500">Molybdenum</keyword>
<dbReference type="Proteomes" id="UP001187682">
    <property type="component" value="Unassembled WGS sequence"/>
</dbReference>
<evidence type="ECO:0000256" key="4">
    <source>
        <dbReference type="ARBA" id="ARBA00023002"/>
    </source>
</evidence>
<evidence type="ECO:0000313" key="7">
    <source>
        <dbReference type="EMBL" id="SPO04122.1"/>
    </source>
</evidence>
<comment type="cofactor">
    <cofactor evidence="1">
        <name>Mo-molybdopterin</name>
        <dbReference type="ChEBI" id="CHEBI:71302"/>
    </cofactor>
</comment>
<dbReference type="PANTHER" id="PTHR19372">
    <property type="entry name" value="SULFITE REDUCTASE"/>
    <property type="match status" value="1"/>
</dbReference>
<dbReference type="SUPFAM" id="SSF81296">
    <property type="entry name" value="E set domains"/>
    <property type="match status" value="1"/>
</dbReference>
<dbReference type="AlphaFoldDB" id="A0AAE8N3G2"/>
<name>A0AAE8N3G2_9PEZI</name>
<dbReference type="InterPro" id="IPR036374">
    <property type="entry name" value="OxRdtase_Mopterin-bd_sf"/>
</dbReference>
<dbReference type="Pfam" id="PF03404">
    <property type="entry name" value="Mo-co_dimer"/>
    <property type="match status" value="1"/>
</dbReference>
<accession>A0AAE8N3G2</accession>
<proteinExistence type="predicted"/>
<evidence type="ECO:0000256" key="2">
    <source>
        <dbReference type="ARBA" id="ARBA00022505"/>
    </source>
</evidence>
<dbReference type="GO" id="GO:0006790">
    <property type="term" value="P:sulfur compound metabolic process"/>
    <property type="evidence" value="ECO:0007669"/>
    <property type="project" value="TreeGrafter"/>
</dbReference>
<dbReference type="SUPFAM" id="SSF56524">
    <property type="entry name" value="Oxidoreductase molybdopterin-binding domain"/>
    <property type="match status" value="1"/>
</dbReference>
<dbReference type="GO" id="GO:0043546">
    <property type="term" value="F:molybdopterin cofactor binding"/>
    <property type="evidence" value="ECO:0007669"/>
    <property type="project" value="TreeGrafter"/>
</dbReference>
<dbReference type="GO" id="GO:0008482">
    <property type="term" value="F:sulfite oxidase activity"/>
    <property type="evidence" value="ECO:0007669"/>
    <property type="project" value="TreeGrafter"/>
</dbReference>
<dbReference type="InterPro" id="IPR014756">
    <property type="entry name" value="Ig_E-set"/>
</dbReference>
<gene>
    <name evidence="7" type="ORF">DNG_06805</name>
</gene>
<dbReference type="Gene3D" id="3.90.420.10">
    <property type="entry name" value="Oxidoreductase, molybdopterin-binding domain"/>
    <property type="match status" value="1"/>
</dbReference>
<evidence type="ECO:0000256" key="3">
    <source>
        <dbReference type="ARBA" id="ARBA00022723"/>
    </source>
</evidence>
<comment type="caution">
    <text evidence="7">The sequence shown here is derived from an EMBL/GenBank/DDBJ whole genome shotgun (WGS) entry which is preliminary data.</text>
</comment>
<dbReference type="EMBL" id="ONZQ02000009">
    <property type="protein sequence ID" value="SPO04122.1"/>
    <property type="molecule type" value="Genomic_DNA"/>
</dbReference>
<dbReference type="GO" id="GO:0020037">
    <property type="term" value="F:heme binding"/>
    <property type="evidence" value="ECO:0007669"/>
    <property type="project" value="TreeGrafter"/>
</dbReference>
<dbReference type="GO" id="GO:0030151">
    <property type="term" value="F:molybdenum ion binding"/>
    <property type="evidence" value="ECO:0007669"/>
    <property type="project" value="InterPro"/>
</dbReference>
<dbReference type="Pfam" id="PF00174">
    <property type="entry name" value="Oxidored_molyb"/>
    <property type="match status" value="1"/>
</dbReference>
<dbReference type="PANTHER" id="PTHR19372:SF7">
    <property type="entry name" value="SULFITE OXIDASE, MITOCHONDRIAL"/>
    <property type="match status" value="1"/>
</dbReference>
<sequence>MAMQPSAELDELGACTLPDTGRERDACLEINPDGFFIRHPPSPPLLSEFITAEDQLFQTIHMGAAVVDAGKWMLVVDGLVRRPFALSLPQLLRLPRKSVTAFHECYGSPLKPPTEAVWRIGNVTWTGVPLAHILSMACPLPEARYVWSEGLDRGSFFGVEADRYQKDLPLDTANSPEVLVAFEMNGEPLTKERGAPVRLVVPGWFGTNMTKWLCRLTLEDRRAAGPYTTTFYNEIDPADPSGKRKRPVWKAEVNSMIVRPTPDEVLSDHDVGVRGWAWCHEPVVEVQVTLDQGITWLPAEVETRVDVSWQMWRAELHLPAGSYTLMAQAKSSSGAEQPLTGRRNHVHTVQFQVI</sequence>
<reference evidence="7" key="1">
    <citation type="submission" date="2018-03" db="EMBL/GenBank/DDBJ databases">
        <authorList>
            <person name="Guldener U."/>
        </authorList>
    </citation>
    <scope>NUCLEOTIDE SEQUENCE</scope>
</reference>
<dbReference type="InterPro" id="IPR000572">
    <property type="entry name" value="OxRdtase_Mopterin-bd_dom"/>
</dbReference>
<keyword evidence="4" id="KW-0560">Oxidoreductase</keyword>
<keyword evidence="3" id="KW-0479">Metal-binding</keyword>
<dbReference type="InterPro" id="IPR005066">
    <property type="entry name" value="MoCF_OxRdtse_dimer"/>
</dbReference>
<feature type="domain" description="Moybdenum cofactor oxidoreductase dimerisation" evidence="6">
    <location>
        <begin position="247"/>
        <end position="338"/>
    </location>
</feature>
<dbReference type="PRINTS" id="PR00407">
    <property type="entry name" value="EUMOPTERIN"/>
</dbReference>
<evidence type="ECO:0000256" key="1">
    <source>
        <dbReference type="ARBA" id="ARBA00001924"/>
    </source>
</evidence>
<evidence type="ECO:0000259" key="5">
    <source>
        <dbReference type="Pfam" id="PF00174"/>
    </source>
</evidence>
<protein>
    <submittedName>
        <fullName evidence="7">Related to sulfite oxidase and related enzymes</fullName>
    </submittedName>
</protein>
<dbReference type="GO" id="GO:0005739">
    <property type="term" value="C:mitochondrion"/>
    <property type="evidence" value="ECO:0007669"/>
    <property type="project" value="TreeGrafter"/>
</dbReference>
<organism evidence="7 8">
    <name type="scientific">Cephalotrichum gorgonifer</name>
    <dbReference type="NCBI Taxonomy" id="2041049"/>
    <lineage>
        <taxon>Eukaryota</taxon>
        <taxon>Fungi</taxon>
        <taxon>Dikarya</taxon>
        <taxon>Ascomycota</taxon>
        <taxon>Pezizomycotina</taxon>
        <taxon>Sordariomycetes</taxon>
        <taxon>Hypocreomycetidae</taxon>
        <taxon>Microascales</taxon>
        <taxon>Microascaceae</taxon>
        <taxon>Cephalotrichum</taxon>
    </lineage>
</organism>
<dbReference type="Gene3D" id="2.60.40.650">
    <property type="match status" value="1"/>
</dbReference>